<evidence type="ECO:0000256" key="6">
    <source>
        <dbReference type="SAM" id="SignalP"/>
    </source>
</evidence>
<evidence type="ECO:0000313" key="8">
    <source>
        <dbReference type="EMBL" id="THF25819.1"/>
    </source>
</evidence>
<feature type="transmembrane region" description="Helical" evidence="5">
    <location>
        <begin position="175"/>
        <end position="194"/>
    </location>
</feature>
<keyword evidence="2 5" id="KW-0812">Transmembrane</keyword>
<dbReference type="Proteomes" id="UP000310574">
    <property type="component" value="Unassembled WGS sequence"/>
</dbReference>
<evidence type="ECO:0000256" key="2">
    <source>
        <dbReference type="ARBA" id="ARBA00022692"/>
    </source>
</evidence>
<dbReference type="GO" id="GO:0016020">
    <property type="term" value="C:membrane"/>
    <property type="evidence" value="ECO:0007669"/>
    <property type="project" value="UniProtKB-SubCell"/>
</dbReference>
<keyword evidence="3 5" id="KW-1133">Transmembrane helix</keyword>
<dbReference type="InterPro" id="IPR037185">
    <property type="entry name" value="EmrE-like"/>
</dbReference>
<dbReference type="InterPro" id="IPR000620">
    <property type="entry name" value="EamA_dom"/>
</dbReference>
<evidence type="ECO:0000313" key="9">
    <source>
        <dbReference type="Proteomes" id="UP000310574"/>
    </source>
</evidence>
<feature type="transmembrane region" description="Helical" evidence="5">
    <location>
        <begin position="258"/>
        <end position="277"/>
    </location>
</feature>
<comment type="subcellular location">
    <subcellularLocation>
        <location evidence="1">Membrane</location>
        <topology evidence="1">Multi-pass membrane protein</topology>
    </subcellularLocation>
</comment>
<reference evidence="8 9" key="1">
    <citation type="submission" date="2019-04" db="EMBL/GenBank/DDBJ databases">
        <title>Draft genome sequence of Pseudomonas sp. M7D1 isolated from rhizosphere of plant the flowery desert.</title>
        <authorList>
            <person name="Poblete-Morales M."/>
            <person name="Plaza N."/>
            <person name="Corsini G."/>
            <person name="Silva E."/>
        </authorList>
    </citation>
    <scope>NUCLEOTIDE SEQUENCE [LARGE SCALE GENOMIC DNA]</scope>
    <source>
        <strain evidence="8 9">M7D1</strain>
    </source>
</reference>
<evidence type="ECO:0000256" key="1">
    <source>
        <dbReference type="ARBA" id="ARBA00004141"/>
    </source>
</evidence>
<sequence length="286" mass="29909">MNRSQRAFALTTIAMVAFAANSVLCRLALRSNAIDPVSFTSIRLMSGALMLWMLLRVKHSTKNSSGTWKGALTLFVYAFAFSYAYVHLDTGTGALLLFGAVQMTMLTYGFFKGERMTRLGTAGLLMALGGLVALLLPGASAPPLTSAAIMLISGVAWGAYSILGKGAHDPLATTAGNFLLSIPFMAFSSLPFISTFSANAIGIFCAIASGVLASGLGYAIWYAALRKLSSFRAATVQLSVPVLASITGILVLGESFSIRLALTSFAVLGGIALVLGAKQKTTPVEL</sequence>
<protein>
    <submittedName>
        <fullName evidence="8">DMT family transporter</fullName>
    </submittedName>
</protein>
<feature type="transmembrane region" description="Helical" evidence="5">
    <location>
        <begin position="144"/>
        <end position="163"/>
    </location>
</feature>
<dbReference type="PANTHER" id="PTHR32322">
    <property type="entry name" value="INNER MEMBRANE TRANSPORTER"/>
    <property type="match status" value="1"/>
</dbReference>
<evidence type="ECO:0000256" key="5">
    <source>
        <dbReference type="SAM" id="Phobius"/>
    </source>
</evidence>
<feature type="signal peptide" evidence="6">
    <location>
        <begin position="1"/>
        <end position="19"/>
    </location>
</feature>
<dbReference type="Pfam" id="PF00892">
    <property type="entry name" value="EamA"/>
    <property type="match status" value="2"/>
</dbReference>
<feature type="transmembrane region" description="Helical" evidence="5">
    <location>
        <begin position="118"/>
        <end position="138"/>
    </location>
</feature>
<feature type="transmembrane region" description="Helical" evidence="5">
    <location>
        <begin position="200"/>
        <end position="221"/>
    </location>
</feature>
<dbReference type="AlphaFoldDB" id="A0AAQ2D7T1"/>
<gene>
    <name evidence="8" type="ORF">E5170_28365</name>
</gene>
<feature type="transmembrane region" description="Helical" evidence="5">
    <location>
        <begin position="38"/>
        <end position="55"/>
    </location>
</feature>
<feature type="domain" description="EamA" evidence="7">
    <location>
        <begin position="148"/>
        <end position="275"/>
    </location>
</feature>
<evidence type="ECO:0000256" key="3">
    <source>
        <dbReference type="ARBA" id="ARBA00022989"/>
    </source>
</evidence>
<accession>A0AAQ2D7T1</accession>
<feature type="domain" description="EamA" evidence="7">
    <location>
        <begin position="10"/>
        <end position="135"/>
    </location>
</feature>
<name>A0AAQ2D7T1_9PSED</name>
<dbReference type="PANTHER" id="PTHR32322:SF9">
    <property type="entry name" value="AMINO-ACID METABOLITE EFFLUX PUMP-RELATED"/>
    <property type="match status" value="1"/>
</dbReference>
<evidence type="ECO:0000256" key="4">
    <source>
        <dbReference type="ARBA" id="ARBA00023136"/>
    </source>
</evidence>
<dbReference type="EMBL" id="SSBS01000012">
    <property type="protein sequence ID" value="THF25819.1"/>
    <property type="molecule type" value="Genomic_DNA"/>
</dbReference>
<evidence type="ECO:0000259" key="7">
    <source>
        <dbReference type="Pfam" id="PF00892"/>
    </source>
</evidence>
<dbReference type="InterPro" id="IPR050638">
    <property type="entry name" value="AA-Vitamin_Transporters"/>
</dbReference>
<dbReference type="SUPFAM" id="SSF103481">
    <property type="entry name" value="Multidrug resistance efflux transporter EmrE"/>
    <property type="match status" value="2"/>
</dbReference>
<proteinExistence type="predicted"/>
<feature type="transmembrane region" description="Helical" evidence="5">
    <location>
        <begin position="67"/>
        <end position="86"/>
    </location>
</feature>
<feature type="chain" id="PRO_5042875071" evidence="6">
    <location>
        <begin position="20"/>
        <end position="286"/>
    </location>
</feature>
<keyword evidence="6" id="KW-0732">Signal</keyword>
<organism evidence="8 9">
    <name type="scientific">Pseudomonas atacamensis</name>
    <dbReference type="NCBI Taxonomy" id="2565368"/>
    <lineage>
        <taxon>Bacteria</taxon>
        <taxon>Pseudomonadati</taxon>
        <taxon>Pseudomonadota</taxon>
        <taxon>Gammaproteobacteria</taxon>
        <taxon>Pseudomonadales</taxon>
        <taxon>Pseudomonadaceae</taxon>
        <taxon>Pseudomonas</taxon>
    </lineage>
</organism>
<comment type="caution">
    <text evidence="8">The sequence shown here is derived from an EMBL/GenBank/DDBJ whole genome shotgun (WGS) entry which is preliminary data.</text>
</comment>
<feature type="transmembrane region" description="Helical" evidence="5">
    <location>
        <begin position="92"/>
        <end position="111"/>
    </location>
</feature>
<keyword evidence="4 5" id="KW-0472">Membrane</keyword>
<feature type="transmembrane region" description="Helical" evidence="5">
    <location>
        <begin position="233"/>
        <end position="252"/>
    </location>
</feature>